<dbReference type="InterPro" id="IPR036477">
    <property type="entry name" value="Formyl_transf_N_sf"/>
</dbReference>
<accession>A0ABP3XX42</accession>
<dbReference type="InterPro" id="IPR002376">
    <property type="entry name" value="Formyl_transf_N"/>
</dbReference>
<comment type="catalytic activity">
    <reaction evidence="4">
        <text>N(1)-(5-phospho-beta-D-ribosyl)glycinamide + (6R)-10-formyltetrahydrofolate = N(2)-formyl-N(1)-(5-phospho-beta-D-ribosyl)glycinamide + (6S)-5,6,7,8-tetrahydrofolate + H(+)</text>
        <dbReference type="Rhea" id="RHEA:15053"/>
        <dbReference type="ChEBI" id="CHEBI:15378"/>
        <dbReference type="ChEBI" id="CHEBI:57453"/>
        <dbReference type="ChEBI" id="CHEBI:143788"/>
        <dbReference type="ChEBI" id="CHEBI:147286"/>
        <dbReference type="ChEBI" id="CHEBI:195366"/>
        <dbReference type="EC" id="2.1.2.2"/>
    </reaction>
</comment>
<name>A0ABP3XX42_9FLAO</name>
<dbReference type="InterPro" id="IPR004607">
    <property type="entry name" value="GART"/>
</dbReference>
<keyword evidence="7" id="KW-1185">Reference proteome</keyword>
<comment type="caution">
    <text evidence="4">Lacks conserved residue(s) required for the propagation of feature annotation.</text>
</comment>
<feature type="domain" description="Formyl transferase N-terminal" evidence="5">
    <location>
        <begin position="3"/>
        <end position="179"/>
    </location>
</feature>
<gene>
    <name evidence="4 6" type="primary">purN</name>
    <name evidence="6" type="ORF">GCM10009118_02880</name>
</gene>
<dbReference type="PANTHER" id="PTHR43369:SF2">
    <property type="entry name" value="PHOSPHORIBOSYLGLYCINAMIDE FORMYLTRANSFERASE"/>
    <property type="match status" value="1"/>
</dbReference>
<dbReference type="CDD" id="cd08645">
    <property type="entry name" value="FMT_core_GART"/>
    <property type="match status" value="1"/>
</dbReference>
<feature type="site" description="Raises pKa of active site His" evidence="4">
    <location>
        <position position="146"/>
    </location>
</feature>
<reference evidence="7" key="1">
    <citation type="journal article" date="2019" name="Int. J. Syst. Evol. Microbiol.">
        <title>The Global Catalogue of Microorganisms (GCM) 10K type strain sequencing project: providing services to taxonomists for standard genome sequencing and annotation.</title>
        <authorList>
            <consortium name="The Broad Institute Genomics Platform"/>
            <consortium name="The Broad Institute Genome Sequencing Center for Infectious Disease"/>
            <person name="Wu L."/>
            <person name="Ma J."/>
        </authorList>
    </citation>
    <scope>NUCLEOTIDE SEQUENCE [LARGE SCALE GENOMIC DNA]</scope>
    <source>
        <strain evidence="7">JCM 16083</strain>
    </source>
</reference>
<dbReference type="RefSeq" id="WP_343784361.1">
    <property type="nucleotide sequence ID" value="NZ_BAAAFH010000003.1"/>
</dbReference>
<feature type="active site" description="Proton donor" evidence="4">
    <location>
        <position position="105"/>
    </location>
</feature>
<feature type="binding site" evidence="4">
    <location>
        <begin position="13"/>
        <end position="15"/>
    </location>
    <ligand>
        <name>N(1)-(5-phospho-beta-D-ribosyl)glycinamide</name>
        <dbReference type="ChEBI" id="CHEBI:143788"/>
    </ligand>
</feature>
<comment type="similarity">
    <text evidence="4">Belongs to the GART family.</text>
</comment>
<dbReference type="Gene3D" id="3.40.50.170">
    <property type="entry name" value="Formyl transferase, N-terminal domain"/>
    <property type="match status" value="1"/>
</dbReference>
<dbReference type="HAMAP" id="MF_01930">
    <property type="entry name" value="PurN"/>
    <property type="match status" value="1"/>
</dbReference>
<comment type="function">
    <text evidence="4">Catalyzes the transfer of a formyl group from 10-formyltetrahydrofolate to 5-phospho-ribosyl-glycinamide (GAR), producing 5-phospho-ribosyl-N-formylglycinamide (FGAR) and tetrahydrofolate.</text>
</comment>
<organism evidence="6 7">
    <name type="scientific">Wandonia haliotis</name>
    <dbReference type="NCBI Taxonomy" id="574963"/>
    <lineage>
        <taxon>Bacteria</taxon>
        <taxon>Pseudomonadati</taxon>
        <taxon>Bacteroidota</taxon>
        <taxon>Flavobacteriia</taxon>
        <taxon>Flavobacteriales</taxon>
        <taxon>Crocinitomicaceae</taxon>
        <taxon>Wandonia</taxon>
    </lineage>
</organism>
<evidence type="ECO:0000256" key="3">
    <source>
        <dbReference type="ARBA" id="ARBA00022755"/>
    </source>
</evidence>
<evidence type="ECO:0000259" key="5">
    <source>
        <dbReference type="Pfam" id="PF00551"/>
    </source>
</evidence>
<evidence type="ECO:0000256" key="2">
    <source>
        <dbReference type="ARBA" id="ARBA00022679"/>
    </source>
</evidence>
<protein>
    <recommendedName>
        <fullName evidence="4">Phosphoribosylglycinamide formyltransferase</fullName>
        <ecNumber evidence="4">2.1.2.2</ecNumber>
    </recommendedName>
    <alternativeName>
        <fullName evidence="4">5'-phosphoribosylglycinamide transformylase</fullName>
    </alternativeName>
    <alternativeName>
        <fullName evidence="4">GAR transformylase</fullName>
        <shortName evidence="4">GART</shortName>
    </alternativeName>
</protein>
<proteinExistence type="inferred from homology"/>
<evidence type="ECO:0000256" key="4">
    <source>
        <dbReference type="HAMAP-Rule" id="MF_01930"/>
    </source>
</evidence>
<feature type="binding site" evidence="4">
    <location>
        <position position="103"/>
    </location>
    <ligand>
        <name>(6R)-10-formyltetrahydrofolate</name>
        <dbReference type="ChEBI" id="CHEBI:195366"/>
    </ligand>
</feature>
<dbReference type="EC" id="2.1.2.2" evidence="4"/>
<evidence type="ECO:0000313" key="7">
    <source>
        <dbReference type="Proteomes" id="UP001501126"/>
    </source>
</evidence>
<dbReference type="SUPFAM" id="SSF53328">
    <property type="entry name" value="Formyltransferase"/>
    <property type="match status" value="1"/>
</dbReference>
<dbReference type="Pfam" id="PF00551">
    <property type="entry name" value="Formyl_trans_N"/>
    <property type="match status" value="1"/>
</dbReference>
<dbReference type="Proteomes" id="UP001501126">
    <property type="component" value="Unassembled WGS sequence"/>
</dbReference>
<keyword evidence="2 4" id="KW-0808">Transferase</keyword>
<dbReference type="EMBL" id="BAAAFH010000003">
    <property type="protein sequence ID" value="GAA0873880.1"/>
    <property type="molecule type" value="Genomic_DNA"/>
</dbReference>
<evidence type="ECO:0000256" key="1">
    <source>
        <dbReference type="ARBA" id="ARBA00005054"/>
    </source>
</evidence>
<evidence type="ECO:0000313" key="6">
    <source>
        <dbReference type="EMBL" id="GAA0873880.1"/>
    </source>
</evidence>
<comment type="caution">
    <text evidence="6">The sequence shown here is derived from an EMBL/GenBank/DDBJ whole genome shotgun (WGS) entry which is preliminary data.</text>
</comment>
<sequence>MKKRLAIFASGNGSNAEKLMHYFAENPYAEVVLVVSNKSDAGVLKHAENHTVETCVFENADFVSGEEVLANLQQRDIDYIVLAGFLRKIPDTLIAAYARRIINIHPALLPKFGGKGMYGMHVHTAVKEAGETKTGITIHLVDEEFDNGEHLAQYTCPVNAEDTPATIATKVQSLEHQYFGPTIEKYITC</sequence>
<dbReference type="PANTHER" id="PTHR43369">
    <property type="entry name" value="PHOSPHORIBOSYLGLYCINAMIDE FORMYLTRANSFERASE"/>
    <property type="match status" value="1"/>
</dbReference>
<comment type="pathway">
    <text evidence="1 4">Purine metabolism; IMP biosynthesis via de novo pathway; N(2)-formyl-N(1)-(5-phospho-D-ribosyl)glycinamide from N(1)-(5-phospho-D-ribosyl)glycinamide (10-formyl THF route): step 1/1.</text>
</comment>
<keyword evidence="3 4" id="KW-0658">Purine biosynthesis</keyword>